<dbReference type="EMBL" id="JAAGWK010000009">
    <property type="protein sequence ID" value="NEL53607.1"/>
    <property type="molecule type" value="Genomic_DNA"/>
</dbReference>
<dbReference type="RefSeq" id="WP_152728519.1">
    <property type="nucleotide sequence ID" value="NZ_JAABOZ010000002.1"/>
</dbReference>
<keyword evidence="2" id="KW-1185">Reference proteome</keyword>
<sequence length="82" mass="8734">MTTAFRYRTAHAVMMVGSVSAPGGLTPRRIGPAHATITRVTNGGGKKSLCGAYVAEDDDTTWPPEFEDPNGICHECELLADL</sequence>
<accession>A0A7K3WBA2</accession>
<dbReference type="AlphaFoldDB" id="A0A7K3WBA2"/>
<protein>
    <submittedName>
        <fullName evidence="1">Uncharacterized protein</fullName>
    </submittedName>
</protein>
<proteinExistence type="predicted"/>
<organism evidence="1 2">
    <name type="scientific">Goekera deserti</name>
    <dbReference type="NCBI Taxonomy" id="2497753"/>
    <lineage>
        <taxon>Bacteria</taxon>
        <taxon>Bacillati</taxon>
        <taxon>Actinomycetota</taxon>
        <taxon>Actinomycetes</taxon>
        <taxon>Geodermatophilales</taxon>
        <taxon>Geodermatophilaceae</taxon>
        <taxon>Goekera</taxon>
    </lineage>
</organism>
<name>A0A7K3WBA2_9ACTN</name>
<comment type="caution">
    <text evidence="1">The sequence shown here is derived from an EMBL/GenBank/DDBJ whole genome shotgun (WGS) entry which is preliminary data.</text>
</comment>
<evidence type="ECO:0000313" key="1">
    <source>
        <dbReference type="EMBL" id="NEL53607.1"/>
    </source>
</evidence>
<dbReference type="Proteomes" id="UP000470470">
    <property type="component" value="Unassembled WGS sequence"/>
</dbReference>
<gene>
    <name evidence="1" type="ORF">G1H19_06240</name>
</gene>
<reference evidence="1 2" key="1">
    <citation type="submission" date="2020-02" db="EMBL/GenBank/DDBJ databases">
        <title>The whole genome sequence of CPCC 205119.</title>
        <authorList>
            <person name="Jiang Z."/>
        </authorList>
    </citation>
    <scope>NUCLEOTIDE SEQUENCE [LARGE SCALE GENOMIC DNA]</scope>
    <source>
        <strain evidence="1 2">CPCC 205119</strain>
    </source>
</reference>
<evidence type="ECO:0000313" key="2">
    <source>
        <dbReference type="Proteomes" id="UP000470470"/>
    </source>
</evidence>